<name>A0A840YW87_9SPHN</name>
<evidence type="ECO:0000256" key="2">
    <source>
        <dbReference type="SAM" id="SignalP"/>
    </source>
</evidence>
<sequence>MRKLVPLAAALTAVALLSGCAKNGLNRKSPDEFAVARQPPLVIPPDFSMKPPQPGAVRPQDVSAAQQALEAMFGGPAPRSAVGQQAINAAAAQGNTADPGIRSEVGDADTKVVDKGTTTRDIVAAPQGDGRDASVTTPQQ</sequence>
<keyword evidence="2" id="KW-0732">Signal</keyword>
<feature type="chain" id="PRO_5032759823" description="DUF3035 domain-containing protein" evidence="2">
    <location>
        <begin position="24"/>
        <end position="140"/>
    </location>
</feature>
<evidence type="ECO:0008006" key="5">
    <source>
        <dbReference type="Google" id="ProtNLM"/>
    </source>
</evidence>
<dbReference type="Pfam" id="PF11233">
    <property type="entry name" value="DUF3035"/>
    <property type="match status" value="1"/>
</dbReference>
<evidence type="ECO:0000313" key="4">
    <source>
        <dbReference type="Proteomes" id="UP000554342"/>
    </source>
</evidence>
<feature type="compositionally biased region" description="Basic and acidic residues" evidence="1">
    <location>
        <begin position="104"/>
        <end position="118"/>
    </location>
</feature>
<evidence type="ECO:0000313" key="3">
    <source>
        <dbReference type="EMBL" id="MBB5717835.1"/>
    </source>
</evidence>
<reference evidence="3 4" key="1">
    <citation type="submission" date="2020-08" db="EMBL/GenBank/DDBJ databases">
        <title>Genomic Encyclopedia of Type Strains, Phase IV (KMG-IV): sequencing the most valuable type-strain genomes for metagenomic binning, comparative biology and taxonomic classification.</title>
        <authorList>
            <person name="Goeker M."/>
        </authorList>
    </citation>
    <scope>NUCLEOTIDE SEQUENCE [LARGE SCALE GENOMIC DNA]</scope>
    <source>
        <strain evidence="3 4">DSM 27203</strain>
    </source>
</reference>
<organism evidence="3 4">
    <name type="scientific">Stakelama sediminis</name>
    <dbReference type="NCBI Taxonomy" id="463200"/>
    <lineage>
        <taxon>Bacteria</taxon>
        <taxon>Pseudomonadati</taxon>
        <taxon>Pseudomonadota</taxon>
        <taxon>Alphaproteobacteria</taxon>
        <taxon>Sphingomonadales</taxon>
        <taxon>Sphingomonadaceae</taxon>
        <taxon>Stakelama</taxon>
    </lineage>
</organism>
<gene>
    <name evidence="3" type="ORF">FHR23_000742</name>
</gene>
<dbReference type="PROSITE" id="PS51257">
    <property type="entry name" value="PROKAR_LIPOPROTEIN"/>
    <property type="match status" value="1"/>
</dbReference>
<comment type="caution">
    <text evidence="3">The sequence shown here is derived from an EMBL/GenBank/DDBJ whole genome shotgun (WGS) entry which is preliminary data.</text>
</comment>
<dbReference type="Proteomes" id="UP000554342">
    <property type="component" value="Unassembled WGS sequence"/>
</dbReference>
<feature type="region of interest" description="Disordered" evidence="1">
    <location>
        <begin position="92"/>
        <end position="140"/>
    </location>
</feature>
<accession>A0A840YW87</accession>
<dbReference type="RefSeq" id="WP_184001551.1">
    <property type="nucleotide sequence ID" value="NZ_BAABIF010000004.1"/>
</dbReference>
<feature type="signal peptide" evidence="2">
    <location>
        <begin position="1"/>
        <end position="23"/>
    </location>
</feature>
<proteinExistence type="predicted"/>
<dbReference type="InterPro" id="IPR021395">
    <property type="entry name" value="DUF3035"/>
</dbReference>
<keyword evidence="4" id="KW-1185">Reference proteome</keyword>
<evidence type="ECO:0000256" key="1">
    <source>
        <dbReference type="SAM" id="MobiDB-lite"/>
    </source>
</evidence>
<protein>
    <recommendedName>
        <fullName evidence="5">DUF3035 domain-containing protein</fullName>
    </recommendedName>
</protein>
<dbReference type="AlphaFoldDB" id="A0A840YW87"/>
<dbReference type="EMBL" id="JACIJI010000001">
    <property type="protein sequence ID" value="MBB5717835.1"/>
    <property type="molecule type" value="Genomic_DNA"/>
</dbReference>